<keyword evidence="4 8" id="KW-0812">Transmembrane</keyword>
<keyword evidence="11" id="KW-1185">Reference proteome</keyword>
<keyword evidence="3" id="KW-0813">Transport</keyword>
<proteinExistence type="inferred from homology"/>
<dbReference type="Gene3D" id="1.20.1250.20">
    <property type="entry name" value="MFS general substrate transporter like domains"/>
    <property type="match status" value="2"/>
</dbReference>
<sequence>MHKPHPFILASILSSFGGLLFGLDTGCIGPITTMPQFLEYFGSFTSTVHGVLVSSILIPASVTSFFAGSVADKLGRVLAISIGGFIFCLGTALEAAAQNLAMLFVGRCITGVGEGLFLSTLVVYVIEISPARQRGVLASVQQLLVSTGICVGYFVCYGTVRAGDSSLGWRLPFALQSFLAFCYATSVILIMPPSPRWLKTKGRFEEASRAWDRLGVADAEREKEFDEPLEQGHASSHNRSKHGIVQEHGAPGFMAMEPESLALTPMRSNQMHAIPTTGPSKSMQPPTSSSANGEISESSSNSSSNSINNSSSWLRVFHSSVRRRTLLAAFMMGMQQLSGIDGVLYYAPLLFQQAGLSSSTSSFLASGISALLMLLITIPAFLYADAWGRRTSTLAGGLLLATCMFIIGALYASHAVHPTHGAGRWAVVVLIYIFALAFSATWALHIKVYASEIQPLATRAPATSLAQSANWIVNFVVALTTPVFLAHSSFGVYFLFGVASLLTVAVCAVLMPETRGKTLEEISAAFEKKGANGAGAGLGAGGGGGGAVASVRREKVRIGEALGRLSRRIVQGGAGSSSSSGTRAARPSSG</sequence>
<dbReference type="PROSITE" id="PS00216">
    <property type="entry name" value="SUGAR_TRANSPORT_1"/>
    <property type="match status" value="1"/>
</dbReference>
<feature type="transmembrane region" description="Helical" evidence="8">
    <location>
        <begin position="363"/>
        <end position="382"/>
    </location>
</feature>
<evidence type="ECO:0000256" key="3">
    <source>
        <dbReference type="ARBA" id="ARBA00022448"/>
    </source>
</evidence>
<feature type="compositionally biased region" description="Polar residues" evidence="7">
    <location>
        <begin position="271"/>
        <end position="287"/>
    </location>
</feature>
<dbReference type="RefSeq" id="XP_069200984.1">
    <property type="nucleotide sequence ID" value="XM_069343164.1"/>
</dbReference>
<dbReference type="InterPro" id="IPR003663">
    <property type="entry name" value="Sugar/inositol_transpt"/>
</dbReference>
<evidence type="ECO:0000256" key="1">
    <source>
        <dbReference type="ARBA" id="ARBA00004141"/>
    </source>
</evidence>
<feature type="domain" description="Major facilitator superfamily (MFS) profile" evidence="9">
    <location>
        <begin position="10"/>
        <end position="515"/>
    </location>
</feature>
<feature type="transmembrane region" description="Helical" evidence="8">
    <location>
        <begin position="77"/>
        <end position="97"/>
    </location>
</feature>
<feature type="transmembrane region" description="Helical" evidence="8">
    <location>
        <begin position="7"/>
        <end position="31"/>
    </location>
</feature>
<feature type="compositionally biased region" description="Low complexity" evidence="7">
    <location>
        <begin position="288"/>
        <end position="309"/>
    </location>
</feature>
<feature type="region of interest" description="Disordered" evidence="7">
    <location>
        <begin position="271"/>
        <end position="309"/>
    </location>
</feature>
<feature type="region of interest" description="Disordered" evidence="7">
    <location>
        <begin position="569"/>
        <end position="590"/>
    </location>
</feature>
<gene>
    <name evidence="10" type="ORF">AAFC00_003658</name>
</gene>
<evidence type="ECO:0000256" key="6">
    <source>
        <dbReference type="ARBA" id="ARBA00023136"/>
    </source>
</evidence>
<dbReference type="PANTHER" id="PTHR48022">
    <property type="entry name" value="PLASTIDIC GLUCOSE TRANSPORTER 4"/>
    <property type="match status" value="1"/>
</dbReference>
<dbReference type="PANTHER" id="PTHR48022:SF2">
    <property type="entry name" value="PLASTIDIC GLUCOSE TRANSPORTER 4"/>
    <property type="match status" value="1"/>
</dbReference>
<dbReference type="SUPFAM" id="SSF103473">
    <property type="entry name" value="MFS general substrate transporter"/>
    <property type="match status" value="1"/>
</dbReference>
<evidence type="ECO:0000256" key="2">
    <source>
        <dbReference type="ARBA" id="ARBA00010992"/>
    </source>
</evidence>
<dbReference type="PROSITE" id="PS00217">
    <property type="entry name" value="SUGAR_TRANSPORT_2"/>
    <property type="match status" value="1"/>
</dbReference>
<feature type="compositionally biased region" description="Low complexity" evidence="7">
    <location>
        <begin position="576"/>
        <end position="590"/>
    </location>
</feature>
<evidence type="ECO:0000313" key="10">
    <source>
        <dbReference type="EMBL" id="KAL1304709.1"/>
    </source>
</evidence>
<protein>
    <recommendedName>
        <fullName evidence="9">Major facilitator superfamily (MFS) profile domain-containing protein</fullName>
    </recommendedName>
</protein>
<keyword evidence="5 8" id="KW-1133">Transmembrane helix</keyword>
<feature type="transmembrane region" description="Helical" evidence="8">
    <location>
        <begin position="465"/>
        <end position="485"/>
    </location>
</feature>
<keyword evidence="6 8" id="KW-0472">Membrane</keyword>
<feature type="transmembrane region" description="Helical" evidence="8">
    <location>
        <begin position="103"/>
        <end position="126"/>
    </location>
</feature>
<dbReference type="InterPro" id="IPR036259">
    <property type="entry name" value="MFS_trans_sf"/>
</dbReference>
<evidence type="ECO:0000256" key="4">
    <source>
        <dbReference type="ARBA" id="ARBA00022692"/>
    </source>
</evidence>
<dbReference type="InterPro" id="IPR020846">
    <property type="entry name" value="MFS_dom"/>
</dbReference>
<dbReference type="Pfam" id="PF00083">
    <property type="entry name" value="Sugar_tr"/>
    <property type="match status" value="2"/>
</dbReference>
<evidence type="ECO:0000256" key="5">
    <source>
        <dbReference type="ARBA" id="ARBA00022989"/>
    </source>
</evidence>
<comment type="similarity">
    <text evidence="2">Belongs to the major facilitator superfamily. Sugar transporter (TC 2.A.1.1) family.</text>
</comment>
<comment type="subcellular location">
    <subcellularLocation>
        <location evidence="1">Membrane</location>
        <topology evidence="1">Multi-pass membrane protein</topology>
    </subcellularLocation>
</comment>
<reference evidence="10 11" key="1">
    <citation type="submission" date="2024-07" db="EMBL/GenBank/DDBJ databases">
        <title>Draft sequence of the Neodothiora populina.</title>
        <authorList>
            <person name="Drown D.D."/>
            <person name="Schuette U.S."/>
            <person name="Buechlein A.B."/>
            <person name="Rusch D.R."/>
            <person name="Winton L.W."/>
            <person name="Adams G.A."/>
        </authorList>
    </citation>
    <scope>NUCLEOTIDE SEQUENCE [LARGE SCALE GENOMIC DNA]</scope>
    <source>
        <strain evidence="10 11">CPC 39397</strain>
    </source>
</reference>
<evidence type="ECO:0000256" key="7">
    <source>
        <dbReference type="SAM" id="MobiDB-lite"/>
    </source>
</evidence>
<dbReference type="InterPro" id="IPR050360">
    <property type="entry name" value="MFS_Sugar_Transporters"/>
</dbReference>
<feature type="transmembrane region" description="Helical" evidence="8">
    <location>
        <begin position="138"/>
        <end position="160"/>
    </location>
</feature>
<dbReference type="PRINTS" id="PR00171">
    <property type="entry name" value="SUGRTRNSPORT"/>
</dbReference>
<feature type="transmembrane region" description="Helical" evidence="8">
    <location>
        <begin position="51"/>
        <end position="70"/>
    </location>
</feature>
<dbReference type="InterPro" id="IPR005829">
    <property type="entry name" value="Sugar_transporter_CS"/>
</dbReference>
<comment type="caution">
    <text evidence="10">The sequence shown here is derived from an EMBL/GenBank/DDBJ whole genome shotgun (WGS) entry which is preliminary data.</text>
</comment>
<dbReference type="EMBL" id="JBFMKM010000008">
    <property type="protein sequence ID" value="KAL1304709.1"/>
    <property type="molecule type" value="Genomic_DNA"/>
</dbReference>
<evidence type="ECO:0000259" key="9">
    <source>
        <dbReference type="PROSITE" id="PS50850"/>
    </source>
</evidence>
<feature type="region of interest" description="Disordered" evidence="7">
    <location>
        <begin position="222"/>
        <end position="242"/>
    </location>
</feature>
<accession>A0ABR3PF10</accession>
<evidence type="ECO:0000313" key="11">
    <source>
        <dbReference type="Proteomes" id="UP001562354"/>
    </source>
</evidence>
<name>A0ABR3PF10_9PEZI</name>
<dbReference type="Proteomes" id="UP001562354">
    <property type="component" value="Unassembled WGS sequence"/>
</dbReference>
<feature type="transmembrane region" description="Helical" evidence="8">
    <location>
        <begin position="394"/>
        <end position="413"/>
    </location>
</feature>
<dbReference type="GeneID" id="95977359"/>
<organism evidence="10 11">
    <name type="scientific">Neodothiora populina</name>
    <dbReference type="NCBI Taxonomy" id="2781224"/>
    <lineage>
        <taxon>Eukaryota</taxon>
        <taxon>Fungi</taxon>
        <taxon>Dikarya</taxon>
        <taxon>Ascomycota</taxon>
        <taxon>Pezizomycotina</taxon>
        <taxon>Dothideomycetes</taxon>
        <taxon>Dothideomycetidae</taxon>
        <taxon>Dothideales</taxon>
        <taxon>Dothioraceae</taxon>
        <taxon>Neodothiora</taxon>
    </lineage>
</organism>
<feature type="transmembrane region" description="Helical" evidence="8">
    <location>
        <begin position="325"/>
        <end position="351"/>
    </location>
</feature>
<feature type="transmembrane region" description="Helical" evidence="8">
    <location>
        <begin position="172"/>
        <end position="191"/>
    </location>
</feature>
<evidence type="ECO:0000256" key="8">
    <source>
        <dbReference type="SAM" id="Phobius"/>
    </source>
</evidence>
<feature type="transmembrane region" description="Helical" evidence="8">
    <location>
        <begin position="491"/>
        <end position="511"/>
    </location>
</feature>
<dbReference type="InterPro" id="IPR005828">
    <property type="entry name" value="MFS_sugar_transport-like"/>
</dbReference>
<feature type="transmembrane region" description="Helical" evidence="8">
    <location>
        <begin position="425"/>
        <end position="444"/>
    </location>
</feature>
<dbReference type="PROSITE" id="PS50850">
    <property type="entry name" value="MFS"/>
    <property type="match status" value="1"/>
</dbReference>